<accession>W4QF44</accession>
<dbReference type="GO" id="GO:0005737">
    <property type="term" value="C:cytoplasm"/>
    <property type="evidence" value="ECO:0007669"/>
    <property type="project" value="TreeGrafter"/>
</dbReference>
<gene>
    <name evidence="1" type="ORF">JCM9152_1956</name>
</gene>
<organism evidence="1 2">
    <name type="scientific">Halalkalibacter hemicellulosilyticusJCM 9152</name>
    <dbReference type="NCBI Taxonomy" id="1236971"/>
    <lineage>
        <taxon>Bacteria</taxon>
        <taxon>Bacillati</taxon>
        <taxon>Bacillota</taxon>
        <taxon>Bacilli</taxon>
        <taxon>Bacillales</taxon>
        <taxon>Bacillaceae</taxon>
        <taxon>Halalkalibacter</taxon>
    </lineage>
</organism>
<dbReference type="SUPFAM" id="SSF51735">
    <property type="entry name" value="NAD(P)-binding Rossmann-fold domains"/>
    <property type="match status" value="1"/>
</dbReference>
<evidence type="ECO:0000313" key="2">
    <source>
        <dbReference type="Proteomes" id="UP000018895"/>
    </source>
</evidence>
<dbReference type="GO" id="GO:0004029">
    <property type="term" value="F:aldehyde dehydrogenase (NAD+) activity"/>
    <property type="evidence" value="ECO:0007669"/>
    <property type="project" value="TreeGrafter"/>
</dbReference>
<keyword evidence="2" id="KW-1185">Reference proteome</keyword>
<evidence type="ECO:0000313" key="1">
    <source>
        <dbReference type="EMBL" id="GAE30547.1"/>
    </source>
</evidence>
<dbReference type="STRING" id="1236971.JCM9152_1956"/>
<dbReference type="AlphaFoldDB" id="W4QF44"/>
<dbReference type="PANTHER" id="PTHR48079">
    <property type="entry name" value="PROTEIN YEEZ"/>
    <property type="match status" value="1"/>
</dbReference>
<comment type="caution">
    <text evidence="1">The sequence shown here is derived from an EMBL/GenBank/DDBJ whole genome shotgun (WGS) entry which is preliminary data.</text>
</comment>
<protein>
    <submittedName>
        <fullName evidence="1">Uncharacterized protein</fullName>
    </submittedName>
</protein>
<dbReference type="EMBL" id="BAUU01000012">
    <property type="protein sequence ID" value="GAE30547.1"/>
    <property type="molecule type" value="Genomic_DNA"/>
</dbReference>
<dbReference type="InterPro" id="IPR051783">
    <property type="entry name" value="NAD(P)-dependent_oxidoreduct"/>
</dbReference>
<name>W4QF44_9BACI</name>
<proteinExistence type="predicted"/>
<reference evidence="1" key="1">
    <citation type="journal article" date="2014" name="Genome Announc.">
        <title>Draft Genome Sequences of Three Alkaliphilic Bacillus Strains, Bacillus wakoensis JCM 9140T, Bacillus akibai JCM 9157T, and Bacillus hemicellulosilyticus JCM 9152T.</title>
        <authorList>
            <person name="Yuki M."/>
            <person name="Oshima K."/>
            <person name="Suda W."/>
            <person name="Oshida Y."/>
            <person name="Kitamura K."/>
            <person name="Iida T."/>
            <person name="Hattori M."/>
            <person name="Ohkuma M."/>
        </authorList>
    </citation>
    <scope>NUCLEOTIDE SEQUENCE [LARGE SCALE GENOMIC DNA]</scope>
    <source>
        <strain evidence="1">JCM 9152</strain>
    </source>
</reference>
<dbReference type="Proteomes" id="UP000018895">
    <property type="component" value="Unassembled WGS sequence"/>
</dbReference>
<sequence>MIHFALKKGTAHHIGKGENVWSTVHIDDLVELYVLALYYAPSGSFYFAENGEVSFKELAETINETFELGNQTKSMSIDDAISEWGAEGAHYAFGSNSRVNAEKARIMLGWEPKGKPVLEDIAHGYYKTINE</sequence>
<dbReference type="InterPro" id="IPR036291">
    <property type="entry name" value="NAD(P)-bd_dom_sf"/>
</dbReference>
<dbReference type="Gene3D" id="3.40.50.720">
    <property type="entry name" value="NAD(P)-binding Rossmann-like Domain"/>
    <property type="match status" value="1"/>
</dbReference>
<dbReference type="PANTHER" id="PTHR48079:SF6">
    <property type="entry name" value="NAD(P)-BINDING DOMAIN-CONTAINING PROTEIN-RELATED"/>
    <property type="match status" value="1"/>
</dbReference>